<evidence type="ECO:0000256" key="2">
    <source>
        <dbReference type="SAM" id="MobiDB-lite"/>
    </source>
</evidence>
<keyword evidence="4" id="KW-1185">Reference proteome</keyword>
<dbReference type="Gene3D" id="3.80.10.10">
    <property type="entry name" value="Ribonuclease Inhibitor"/>
    <property type="match status" value="1"/>
</dbReference>
<dbReference type="SUPFAM" id="SSF52047">
    <property type="entry name" value="RNI-like"/>
    <property type="match status" value="1"/>
</dbReference>
<keyword evidence="1" id="KW-0175">Coiled coil</keyword>
<gene>
    <name evidence="3" type="ORF">BT96DRAFT_940813</name>
</gene>
<organism evidence="3 4">
    <name type="scientific">Gymnopus androsaceus JB14</name>
    <dbReference type="NCBI Taxonomy" id="1447944"/>
    <lineage>
        <taxon>Eukaryota</taxon>
        <taxon>Fungi</taxon>
        <taxon>Dikarya</taxon>
        <taxon>Basidiomycota</taxon>
        <taxon>Agaricomycotina</taxon>
        <taxon>Agaricomycetes</taxon>
        <taxon>Agaricomycetidae</taxon>
        <taxon>Agaricales</taxon>
        <taxon>Marasmiineae</taxon>
        <taxon>Omphalotaceae</taxon>
        <taxon>Gymnopus</taxon>
    </lineage>
</organism>
<dbReference type="Proteomes" id="UP000799118">
    <property type="component" value="Unassembled WGS sequence"/>
</dbReference>
<sequence length="952" mass="108264">MNSDSAFSSVNEKWNLSKSPFASVVQTNYVPSTKDVVWLKTLLTEPQLRLTQLELEIALLTRERETVKKYVEAHRALMSPIRRLPAETLSEIFVRCLPEDRYAVRDIAEAPLLLTTISREWRRNAIATPALWNSLHISLPSHLSSKAIERRAVGSALWLERSRSLPISFSIYVQPERELGRRYINGATTSASSDLVHPGHMAFIETIFFKFSSRMKELNFTGPIIEIDHIDSLSPKCHFPILNVFHIQGVGTGRARVDSGLPFASLARQMPALNKLGIHGFRIIHDLRCGQLELDWENLTELTLKPTVVSRIGPTFSPTEILTILGRTHRLQSLTLDIKISNWEAIGITVANLPAMRDLRITFSCRGDVKKCIGNFFRSVRCPSLKTLHASWYGKRIYIPFSALLPLQAVETLSLHMSMTRDSLLECLSLVPNLRFLEIVDKLARVDGTGHEGPFIHIVDDDLLMRLVSSDEDTLLCPNLQHIRIFFKDHFNQPSRITNDVLFTFLESRVQIKTLQSCDVFFSEERAELIEEELRRLRALVESGLKMRIRCGKARLMPPHNNDSPVWSENTYPWNHVPSTEDRLHVKDHLISTELKIAELETEIARVQILLDTLLLRRENATKYVQTHKVFISPIRRLPAETLSEIFVRCLPEDRYAVRDTAEAPLLLTTISREWRRTAIAAPALWSSLHLFLPLDLSSQAVERRLTGSALWLERSGSLPLSISLCMDPFSGRGTGTTRNDHGRKKGTGTTRNDRGRKMMNTLLKFSGRLKELIFTGSFGAISYLDTFTSANFPILNMFCIQSRDSYSHVLNSHVAKLPFTSLVRQMPVLRKLGIHGFKHDCGQYGQLELDWGNLTELTLQPARGDRATLSSEEILPILACTPRLQRLRFSVEISNWEPNGNPAVHLPEMQEMRVIFITDSGKAFFECVDDTKFIARMPFTGSKPQASRNWR</sequence>
<dbReference type="EMBL" id="ML769495">
    <property type="protein sequence ID" value="KAE9397547.1"/>
    <property type="molecule type" value="Genomic_DNA"/>
</dbReference>
<reference evidence="3" key="1">
    <citation type="journal article" date="2019" name="Environ. Microbiol.">
        <title>Fungal ecological strategies reflected in gene transcription - a case study of two litter decomposers.</title>
        <authorList>
            <person name="Barbi F."/>
            <person name="Kohler A."/>
            <person name="Barry K."/>
            <person name="Baskaran P."/>
            <person name="Daum C."/>
            <person name="Fauchery L."/>
            <person name="Ihrmark K."/>
            <person name="Kuo A."/>
            <person name="LaButti K."/>
            <person name="Lipzen A."/>
            <person name="Morin E."/>
            <person name="Grigoriev I.V."/>
            <person name="Henrissat B."/>
            <person name="Lindahl B."/>
            <person name="Martin F."/>
        </authorList>
    </citation>
    <scope>NUCLEOTIDE SEQUENCE</scope>
    <source>
        <strain evidence="3">JB14</strain>
    </source>
</reference>
<feature type="region of interest" description="Disordered" evidence="2">
    <location>
        <begin position="734"/>
        <end position="755"/>
    </location>
</feature>
<evidence type="ECO:0008006" key="5">
    <source>
        <dbReference type="Google" id="ProtNLM"/>
    </source>
</evidence>
<protein>
    <recommendedName>
        <fullName evidence="5">F-box domain-containing protein</fullName>
    </recommendedName>
</protein>
<dbReference type="InterPro" id="IPR032675">
    <property type="entry name" value="LRR_dom_sf"/>
</dbReference>
<dbReference type="OrthoDB" id="3365698at2759"/>
<feature type="coiled-coil region" evidence="1">
    <location>
        <begin position="590"/>
        <end position="617"/>
    </location>
</feature>
<name>A0A6A4HKD5_9AGAR</name>
<evidence type="ECO:0000313" key="3">
    <source>
        <dbReference type="EMBL" id="KAE9397547.1"/>
    </source>
</evidence>
<proteinExistence type="predicted"/>
<evidence type="ECO:0000313" key="4">
    <source>
        <dbReference type="Proteomes" id="UP000799118"/>
    </source>
</evidence>
<evidence type="ECO:0000256" key="1">
    <source>
        <dbReference type="SAM" id="Coils"/>
    </source>
</evidence>
<dbReference type="AlphaFoldDB" id="A0A6A4HKD5"/>
<accession>A0A6A4HKD5</accession>